<comment type="caution">
    <text evidence="2">The sequence shown here is derived from an EMBL/GenBank/DDBJ whole genome shotgun (WGS) entry which is preliminary data.</text>
</comment>
<dbReference type="InterPro" id="IPR029058">
    <property type="entry name" value="AB_hydrolase_fold"/>
</dbReference>
<keyword evidence="3" id="KW-1185">Reference proteome</keyword>
<evidence type="ECO:0000313" key="3">
    <source>
        <dbReference type="Proteomes" id="UP001500274"/>
    </source>
</evidence>
<evidence type="ECO:0000259" key="1">
    <source>
        <dbReference type="Pfam" id="PF00561"/>
    </source>
</evidence>
<dbReference type="EMBL" id="BAAARI010000012">
    <property type="protein sequence ID" value="GAA2580287.1"/>
    <property type="molecule type" value="Genomic_DNA"/>
</dbReference>
<dbReference type="Proteomes" id="UP001500274">
    <property type="component" value="Unassembled WGS sequence"/>
</dbReference>
<organism evidence="2 3">
    <name type="scientific">Microbacterium binotii</name>
    <dbReference type="NCBI Taxonomy" id="462710"/>
    <lineage>
        <taxon>Bacteria</taxon>
        <taxon>Bacillati</taxon>
        <taxon>Actinomycetota</taxon>
        <taxon>Actinomycetes</taxon>
        <taxon>Micrococcales</taxon>
        <taxon>Microbacteriaceae</taxon>
        <taxon>Microbacterium</taxon>
    </lineage>
</organism>
<dbReference type="RefSeq" id="WP_077049446.1">
    <property type="nucleotide sequence ID" value="NZ_BAAARI010000012.1"/>
</dbReference>
<evidence type="ECO:0000313" key="2">
    <source>
        <dbReference type="EMBL" id="GAA2580287.1"/>
    </source>
</evidence>
<sequence>MIRYDQRGTGASDWMPAWRRAHPYALVDMAADATAALDALRVERAHVIGLSLGGFVAQEIAIGHPGRVASLTLMSTAADPTDTSLPGPRFGRMLRAGLAGIPLLRYRLLGGERNLVKEVVAKTIIGIGYENLDIEETAELVLYDLRYRRGINFRAIGQHQAAVAATRSRYELLGGLRVPTLVIHGTADDFLPIEHARKLVELIPGARSLWLKGVGHLFPYPDMPAVTQTIVSHLDGAR</sequence>
<dbReference type="InterPro" id="IPR050471">
    <property type="entry name" value="AB_hydrolase"/>
</dbReference>
<dbReference type="PANTHER" id="PTHR43433">
    <property type="entry name" value="HYDROLASE, ALPHA/BETA FOLD FAMILY PROTEIN"/>
    <property type="match status" value="1"/>
</dbReference>
<protein>
    <recommendedName>
        <fullName evidence="1">AB hydrolase-1 domain-containing protein</fullName>
    </recommendedName>
</protein>
<feature type="domain" description="AB hydrolase-1" evidence="1">
    <location>
        <begin position="2"/>
        <end position="218"/>
    </location>
</feature>
<proteinExistence type="predicted"/>
<accession>A0ABN3PDD6</accession>
<dbReference type="Gene3D" id="3.40.50.1820">
    <property type="entry name" value="alpha/beta hydrolase"/>
    <property type="match status" value="1"/>
</dbReference>
<name>A0ABN3PDD6_9MICO</name>
<dbReference type="InterPro" id="IPR000073">
    <property type="entry name" value="AB_hydrolase_1"/>
</dbReference>
<reference evidence="2 3" key="1">
    <citation type="journal article" date="2019" name="Int. J. Syst. Evol. Microbiol.">
        <title>The Global Catalogue of Microorganisms (GCM) 10K type strain sequencing project: providing services to taxonomists for standard genome sequencing and annotation.</title>
        <authorList>
            <consortium name="The Broad Institute Genomics Platform"/>
            <consortium name="The Broad Institute Genome Sequencing Center for Infectious Disease"/>
            <person name="Wu L."/>
            <person name="Ma J."/>
        </authorList>
    </citation>
    <scope>NUCLEOTIDE SEQUENCE [LARGE SCALE GENOMIC DNA]</scope>
    <source>
        <strain evidence="2 3">JCM 16365</strain>
    </source>
</reference>
<dbReference type="PANTHER" id="PTHR43433:SF5">
    <property type="entry name" value="AB HYDROLASE-1 DOMAIN-CONTAINING PROTEIN"/>
    <property type="match status" value="1"/>
</dbReference>
<gene>
    <name evidence="2" type="ORF">GCM10009862_19370</name>
</gene>
<dbReference type="Pfam" id="PF00561">
    <property type="entry name" value="Abhydrolase_1"/>
    <property type="match status" value="1"/>
</dbReference>
<dbReference type="SUPFAM" id="SSF53474">
    <property type="entry name" value="alpha/beta-Hydrolases"/>
    <property type="match status" value="1"/>
</dbReference>